<keyword evidence="1" id="KW-0460">Magnesium</keyword>
<evidence type="ECO:0000259" key="3">
    <source>
        <dbReference type="Pfam" id="PF20454"/>
    </source>
</evidence>
<keyword evidence="1" id="KW-0067">ATP-binding</keyword>
<evidence type="ECO:0000256" key="1">
    <source>
        <dbReference type="HAMAP-Rule" id="MF_04144"/>
    </source>
</evidence>
<dbReference type="GO" id="GO:0016887">
    <property type="term" value="F:ATP hydrolysis activity"/>
    <property type="evidence" value="ECO:0007669"/>
    <property type="project" value="UniProtKB-UniRule"/>
</dbReference>
<comment type="similarity">
    <text evidence="1">Belongs to the lambdavirus large terminase family.</text>
</comment>
<comment type="subcellular location">
    <subcellularLocation>
        <location evidence="1">Host cytoplasm</location>
    </subcellularLocation>
    <text evidence="1">The terminase lies at a unique vertex of the procapsid during viral DNA packaging.</text>
</comment>
<dbReference type="InterPro" id="IPR046454">
    <property type="entry name" value="GpA_endonuclease"/>
</dbReference>
<accession>A0A0K2QIZ1</accession>
<proteinExistence type="inferred from homology"/>
<comment type="function">
    <text evidence="1">The terminase large subunit acts as an ATP driven molecular motor necessary for viral DNA translocation into empty capsids and as an endonuclease that cuts the viral genome from the concetamer to initiate and to end the packaging reaction. The terminase lies at a unique vertex of the procapsid and is composed of two subunits, a small terminase subunit involved in viral DNA recognition, and a large terminase subunit possessing endonucleolytic and ATPase activities (DNA maturation and packaging). The endonuclease activity cleaves the viral DNA generating 5'overhangs. The strand separation activity separates the cohesive ends generating the single-stranded 'sticky' ends of the mature genome. The DNA-terminase complex binds to the portal of the procapsid thereby activating the translocase activity of the terminase. The terminase packages the viral DNA into the procapsid until the next concatemer reaches the complex. The downstream site is then cut generating the mature right end of the genome, the heterotrimer undocks from the DNA-filled head and remains bound to the left end of concatemer's next genome.</text>
</comment>
<dbReference type="Pfam" id="PF05876">
    <property type="entry name" value="GpA_ATPase"/>
    <property type="match status" value="1"/>
</dbReference>
<keyword evidence="5" id="KW-1185">Reference proteome</keyword>
<dbReference type="GO" id="GO:0030430">
    <property type="term" value="C:host cell cytoplasm"/>
    <property type="evidence" value="ECO:0007669"/>
    <property type="project" value="UniProtKB-SubCell"/>
</dbReference>
<keyword evidence="1" id="KW-0231">Viral genome packaging</keyword>
<comment type="subunit">
    <text evidence="1">Interacts (via N-terminus) with the terminase small subunit (via C-terminus); the active complex is probably heterooligomeric. Interacts (via C-terminus) with the portal protein; this interaction allows the packaging of viral DNA.</text>
</comment>
<dbReference type="GO" id="GO:0046872">
    <property type="term" value="F:metal ion binding"/>
    <property type="evidence" value="ECO:0007669"/>
    <property type="project" value="UniProtKB-UniRule"/>
</dbReference>
<keyword evidence="1" id="KW-0547">Nucleotide-binding</keyword>
<dbReference type="PANTHER" id="PTHR34413:SF2">
    <property type="entry name" value="PROPHAGE TAIL FIBER ASSEMBLY PROTEIN HOMOLOG TFAE-RELATED"/>
    <property type="match status" value="1"/>
</dbReference>
<dbReference type="GO" id="GO:0019073">
    <property type="term" value="P:viral DNA genome packaging"/>
    <property type="evidence" value="ECO:0007669"/>
    <property type="project" value="UniProtKB-UniRule"/>
</dbReference>
<dbReference type="InterPro" id="IPR008866">
    <property type="entry name" value="Phage_lambda_GpA-like"/>
</dbReference>
<dbReference type="InterPro" id="IPR046453">
    <property type="entry name" value="GpA_ATPase"/>
</dbReference>
<keyword evidence="1" id="KW-0540">Nuclease</keyword>
<feature type="domain" description="Phage terminase large subunit GpA ATPase" evidence="2">
    <location>
        <begin position="48"/>
        <end position="309"/>
    </location>
</feature>
<evidence type="ECO:0000313" key="5">
    <source>
        <dbReference type="Proteomes" id="UP000201646"/>
    </source>
</evidence>
<name>A0A0K2QIZ1_9CAUD</name>
<keyword evidence="1" id="KW-0479">Metal-binding</keyword>
<dbReference type="GO" id="GO:0009036">
    <property type="term" value="F:type II site-specific deoxyribonuclease activity"/>
    <property type="evidence" value="ECO:0007669"/>
    <property type="project" value="UniProtKB-UniRule"/>
</dbReference>
<feature type="binding site" evidence="1">
    <location>
        <position position="420"/>
    </location>
    <ligand>
        <name>Mg(2+)</name>
        <dbReference type="ChEBI" id="CHEBI:18420"/>
        <note>catalytic; for nuclease activity</note>
    </ligand>
</feature>
<gene>
    <name evidence="4" type="ORF">ADP64_000012</name>
</gene>
<sequence>MMNSDAVIYETLDHIFYDLASIFTPTERLTVSQAATRFRKVHQPGSYIGDWKNEMTPYMVEPCDIWSSRDVNKAAFCGPAQSGKTDAIVVNGVGYHVTCEPMDMVVYNPSMAAARDFSNRRIDRLHIHSKDIGKHIRIGTSADNVLDKTYINGMLLTLSWPSVTEFAGKPIGRAVLTDYDRMDDDINGDGNPFDLAAKRTTTFGSFAMTFAESSPSRPILDPKWMRSSAHEAPPTTGILALYNRGDRRRWYWPCPHCSNFFSPDFSMLKFDKSLGSIPEIADTTYMQCPHCDGRIEQSSRYSMNVRGRWLKDGQTITPDGVVHGVGRSSDMASWWLNGTAAAFTTWRGLVSEYLTAEEEYERTGDEGKLQTFFNTDLAEPYYPRAMMSDLRMPEELKARAESLGRKTVPHGVRFLVATIDVQKNMFIYQVFGVLPGYPFDMVLIDRDKIVYSKRVDDEADVEGQFEWVKPGTYQEDWDLITEHVLNKTYSLDDDSGRVMGIKMAGCDSGGKAGVTANAYAYWRKLKAAGEAHRFILLKGDPLPNRERVRVTWPDSSDHKNMAAARGDVPVYLLNSNAIKDMLDNRLDCVTPGKGMLRFPDWLEDWFYDEMCAETRSAKGWEKKAKRNEAWDLSYYAIGLCLTKMINVERIDWSNPMPWCAEWDRNPYVKNAEGITKFAAVEAREYDFAKLARELA</sequence>
<dbReference type="EC" id="3.1.21.4" evidence="1"/>
<comment type="catalytic activity">
    <reaction evidence="1">
        <text>Endonucleolytic cleavage of DNA to give specific double-stranded fragments with terminal 5'-phosphates.</text>
        <dbReference type="EC" id="3.1.21.4"/>
    </reaction>
</comment>
<feature type="domain" description="Terminase large subunit GpA endonuclease" evidence="3">
    <location>
        <begin position="332"/>
        <end position="652"/>
    </location>
</feature>
<dbReference type="RefSeq" id="YP_009226430.1">
    <property type="nucleotide sequence ID" value="NC_029106.1"/>
</dbReference>
<dbReference type="PANTHER" id="PTHR34413">
    <property type="entry name" value="PROPHAGE TAIL FIBER ASSEMBLY PROTEIN HOMOLOG TFAE-RELATED-RELATED"/>
    <property type="match status" value="1"/>
</dbReference>
<dbReference type="OrthoDB" id="1023at10239"/>
<dbReference type="EMBL" id="KT321316">
    <property type="protein sequence ID" value="ALE20590.1"/>
    <property type="molecule type" value="Genomic_DNA"/>
</dbReference>
<comment type="cofactor">
    <cofactor evidence="1">
        <name>Mg(2+)</name>
        <dbReference type="ChEBI" id="CHEBI:18420"/>
    </cofactor>
</comment>
<comment type="caution">
    <text evidence="1">Lacks conserved residue(s) required for the propagation of feature annotation.</text>
</comment>
<dbReference type="GeneID" id="26798895"/>
<protein>
    <recommendedName>
        <fullName evidence="1">Terminase, large subunit</fullName>
    </recommendedName>
    <alternativeName>
        <fullName evidence="1">DNA-packaging protein</fullName>
    </alternativeName>
    <alternativeName>
        <fullName evidence="1">Large terminase protein</fullName>
    </alternativeName>
    <domain>
        <recommendedName>
            <fullName evidence="1">Endonuclease</fullName>
            <ecNumber evidence="1">3.1.21.4</ecNumber>
        </recommendedName>
    </domain>
    <domain>
        <recommendedName>
            <fullName evidence="1">ATPase</fullName>
            <ecNumber evidence="1">3.6.4.-</ecNumber>
        </recommendedName>
    </domain>
</protein>
<keyword evidence="1" id="KW-1035">Host cytoplasm</keyword>
<dbReference type="Proteomes" id="UP000201646">
    <property type="component" value="Segment"/>
</dbReference>
<organism evidence="4 5">
    <name type="scientific">Achromobacter phage phiAxp-2</name>
    <dbReference type="NCBI Taxonomy" id="1664246"/>
    <lineage>
        <taxon>Viruses</taxon>
        <taxon>Duplodnaviria</taxon>
        <taxon>Heunggongvirae</taxon>
        <taxon>Uroviricota</taxon>
        <taxon>Caudoviricetes</taxon>
        <taxon>Casjensviridae</taxon>
        <taxon>Fengtaivirus</taxon>
        <taxon>Fengtaivirus Axp2</taxon>
    </lineage>
</organism>
<dbReference type="GO" id="GO:0098009">
    <property type="term" value="C:viral terminase, large subunit"/>
    <property type="evidence" value="ECO:0007669"/>
    <property type="project" value="UniProtKB-UniRule"/>
</dbReference>
<dbReference type="EC" id="3.6.4.-" evidence="1"/>
<dbReference type="GO" id="GO:0005524">
    <property type="term" value="F:ATP binding"/>
    <property type="evidence" value="ECO:0007669"/>
    <property type="project" value="UniProtKB-UniRule"/>
</dbReference>
<keyword evidence="1" id="KW-1188">Viral release from host cell</keyword>
<keyword evidence="1" id="KW-0378">Hydrolase</keyword>
<keyword evidence="1" id="KW-0255">Endonuclease</keyword>
<dbReference type="HAMAP" id="MF_04144">
    <property type="entry name" value="TERL_LAMBDA"/>
    <property type="match status" value="1"/>
</dbReference>
<reference evidence="4" key="1">
    <citation type="submission" date="2015-09" db="EMBL/GenBank/DDBJ databases">
        <authorList>
            <person name="Zhao X."/>
        </authorList>
    </citation>
    <scope>NUCLEOTIDE SEQUENCE</scope>
</reference>
<dbReference type="KEGG" id="vg:26798895"/>
<evidence type="ECO:0000313" key="4">
    <source>
        <dbReference type="EMBL" id="ALE20590.1"/>
    </source>
</evidence>
<comment type="domain">
    <text evidence="1">The N-terminus is involved in the formation of the heterotrimer with the small subunit. The N-terminus part contains the translocase activity involved in DNA packaging. At the N-terminus, there is a high affinity ATPase center that is probably needed for the packaging activity. The Walker A motif of the ATPase center is responsible for interacting with the ATP phosphate and the Q motif governs force generation and the interaction with DNA. The C-terminus contains the site specific endonuclease (cos-cleavage) and strand separation activities required for genome maturation. A second ATPase catalytic site regulates the genome maturation. The C-terminus very end is involved in binding to the procapsid. Contains a basic leucine zipper (bZIP) that may be involved in the formation of the terminase.</text>
</comment>
<evidence type="ECO:0000259" key="2">
    <source>
        <dbReference type="Pfam" id="PF05876"/>
    </source>
</evidence>
<dbReference type="InterPro" id="IPR051220">
    <property type="entry name" value="TFA_Chaperone"/>
</dbReference>
<dbReference type="Pfam" id="PF20454">
    <property type="entry name" value="GpA_nuclease"/>
    <property type="match status" value="1"/>
</dbReference>